<protein>
    <recommendedName>
        <fullName evidence="4">RING-CH-type domain-containing protein</fullName>
    </recommendedName>
</protein>
<dbReference type="Gene3D" id="1.25.40.10">
    <property type="entry name" value="Tetratricopeptide repeat domain"/>
    <property type="match status" value="2"/>
</dbReference>
<dbReference type="Pfam" id="PF13374">
    <property type="entry name" value="TPR_10"/>
    <property type="match status" value="1"/>
</dbReference>
<dbReference type="AlphaFoldDB" id="A0A8J2S3L8"/>
<dbReference type="InterPro" id="IPR011990">
    <property type="entry name" value="TPR-like_helical_dom_sf"/>
</dbReference>
<keyword evidence="3" id="KW-0862">Zinc</keyword>
<dbReference type="InterPro" id="IPR011016">
    <property type="entry name" value="Znf_RING-CH"/>
</dbReference>
<organism evidence="5 6">
    <name type="scientific">Pelagomonas calceolata</name>
    <dbReference type="NCBI Taxonomy" id="35677"/>
    <lineage>
        <taxon>Eukaryota</taxon>
        <taxon>Sar</taxon>
        <taxon>Stramenopiles</taxon>
        <taxon>Ochrophyta</taxon>
        <taxon>Pelagophyceae</taxon>
        <taxon>Pelagomonadales</taxon>
        <taxon>Pelagomonadaceae</taxon>
        <taxon>Pelagomonas</taxon>
    </lineage>
</organism>
<dbReference type="EMBL" id="CAKKNE010000001">
    <property type="protein sequence ID" value="CAH0364388.1"/>
    <property type="molecule type" value="Genomic_DNA"/>
</dbReference>
<dbReference type="Pfam" id="PF12906">
    <property type="entry name" value="RINGv"/>
    <property type="match status" value="1"/>
</dbReference>
<gene>
    <name evidence="5" type="ORF">PECAL_1P07470</name>
</gene>
<dbReference type="SMART" id="SM00744">
    <property type="entry name" value="RINGv"/>
    <property type="match status" value="1"/>
</dbReference>
<proteinExistence type="predicted"/>
<dbReference type="Gene3D" id="3.30.40.10">
    <property type="entry name" value="Zinc/RING finger domain, C3HC4 (zinc finger)"/>
    <property type="match status" value="1"/>
</dbReference>
<keyword evidence="6" id="KW-1185">Reference proteome</keyword>
<dbReference type="GO" id="GO:0008270">
    <property type="term" value="F:zinc ion binding"/>
    <property type="evidence" value="ECO:0007669"/>
    <property type="project" value="UniProtKB-KW"/>
</dbReference>
<dbReference type="OrthoDB" id="626167at2759"/>
<evidence type="ECO:0000256" key="1">
    <source>
        <dbReference type="ARBA" id="ARBA00022723"/>
    </source>
</evidence>
<dbReference type="CDD" id="cd16495">
    <property type="entry name" value="RING_CH-C4HC3_MARCH"/>
    <property type="match status" value="1"/>
</dbReference>
<accession>A0A8J2S3L8</accession>
<keyword evidence="1" id="KW-0479">Metal-binding</keyword>
<dbReference type="Proteomes" id="UP000789595">
    <property type="component" value="Unassembled WGS sequence"/>
</dbReference>
<comment type="caution">
    <text evidence="5">The sequence shown here is derived from an EMBL/GenBank/DDBJ whole genome shotgun (WGS) entry which is preliminary data.</text>
</comment>
<evidence type="ECO:0000259" key="4">
    <source>
        <dbReference type="PROSITE" id="PS51292"/>
    </source>
</evidence>
<name>A0A8J2S3L8_9STRA</name>
<evidence type="ECO:0000256" key="3">
    <source>
        <dbReference type="ARBA" id="ARBA00022833"/>
    </source>
</evidence>
<feature type="domain" description="RING-CH-type" evidence="4">
    <location>
        <begin position="94"/>
        <end position="168"/>
    </location>
</feature>
<dbReference type="PANTHER" id="PTHR46082">
    <property type="entry name" value="ATP/GTP-BINDING PROTEIN-RELATED"/>
    <property type="match status" value="1"/>
</dbReference>
<evidence type="ECO:0000256" key="2">
    <source>
        <dbReference type="ARBA" id="ARBA00022771"/>
    </source>
</evidence>
<dbReference type="InterPro" id="IPR053137">
    <property type="entry name" value="NLR-like"/>
</dbReference>
<sequence>MVVWCKAFLLSGQSRCPIRLDSTHQPRPCGAHNAASMVKGLELVEEVEAAAAPSPSDALLELAGLRTATRLTQLTYECDAGRVIVSEYVALKHQRDDAADVCRICHGPGTVRPADADDETGARLLRDTCRCRGSIGRVHEECLVRWYETAGLPPDPRCPTCRGPFRNEGGLVLSRRLVAHRRSQAAQRTTPETPTDLARRRHAEITQATDLWSRCDYKGAKKAFEAALDEIRRSHGGDDAKLRGDIYYVTATLNLALVELAMGHLDAAERGARWAQEALSGSDQELRATHNLALILDERGLVAEAAALYEDVHSTRREQLGAAHPDSLRTACNLGRCYNRLGNTDAAVALLTETRSAALASLGDADELTLAASHNLSETRAARGEFAEARTLALASLDARRRVCGEQHIHTLRSTLDLARLLRADPAGADDEAIQLCASAATGLEKLLGRDHSQTTRARNLLEQWRGAPPPAAPTAHVDDGRERIALLEALDVAGERKHAVLDALVAVLRERGVAALVAPLAQNDALRSDRTWDAVIGVADLDGGTRFAHRLNI</sequence>
<dbReference type="PANTHER" id="PTHR46082:SF6">
    <property type="entry name" value="AAA+ ATPASE DOMAIN-CONTAINING PROTEIN-RELATED"/>
    <property type="match status" value="1"/>
</dbReference>
<keyword evidence="2" id="KW-0863">Zinc-finger</keyword>
<dbReference type="Pfam" id="PF13424">
    <property type="entry name" value="TPR_12"/>
    <property type="match status" value="1"/>
</dbReference>
<evidence type="ECO:0000313" key="5">
    <source>
        <dbReference type="EMBL" id="CAH0364388.1"/>
    </source>
</evidence>
<evidence type="ECO:0000313" key="6">
    <source>
        <dbReference type="Proteomes" id="UP000789595"/>
    </source>
</evidence>
<reference evidence="5" key="1">
    <citation type="submission" date="2021-11" db="EMBL/GenBank/DDBJ databases">
        <authorList>
            <consortium name="Genoscope - CEA"/>
            <person name="William W."/>
        </authorList>
    </citation>
    <scope>NUCLEOTIDE SEQUENCE</scope>
</reference>
<dbReference type="SUPFAM" id="SSF48452">
    <property type="entry name" value="TPR-like"/>
    <property type="match status" value="2"/>
</dbReference>
<dbReference type="InterPro" id="IPR013083">
    <property type="entry name" value="Znf_RING/FYVE/PHD"/>
</dbReference>
<dbReference type="PROSITE" id="PS51292">
    <property type="entry name" value="ZF_RING_CH"/>
    <property type="match status" value="1"/>
</dbReference>
<dbReference type="SUPFAM" id="SSF57850">
    <property type="entry name" value="RING/U-box"/>
    <property type="match status" value="1"/>
</dbReference>